<protein>
    <recommendedName>
        <fullName evidence="2">DUF6987 domain-containing protein</fullName>
    </recommendedName>
</protein>
<feature type="compositionally biased region" description="Polar residues" evidence="1">
    <location>
        <begin position="1"/>
        <end position="15"/>
    </location>
</feature>
<evidence type="ECO:0000313" key="4">
    <source>
        <dbReference type="Proteomes" id="UP000007431"/>
    </source>
</evidence>
<evidence type="ECO:0000259" key="2">
    <source>
        <dbReference type="Pfam" id="PF22485"/>
    </source>
</evidence>
<dbReference type="KEGG" id="scm:SCHCO_02698886"/>
<accession>D8Q3G7</accession>
<dbReference type="eggNOG" id="ENOG502S06V">
    <property type="taxonomic scope" value="Eukaryota"/>
</dbReference>
<dbReference type="PANTHER" id="PTHR39461:SF1">
    <property type="entry name" value="LEA DOMAIN PROTEIN (AFU_ORTHOLOGUE AFUA_8G04920)"/>
    <property type="match status" value="1"/>
</dbReference>
<dbReference type="Pfam" id="PF22485">
    <property type="entry name" value="DUF6987"/>
    <property type="match status" value="1"/>
</dbReference>
<sequence length="224" mass="24469">MTDIQQQFNTAPSEASTDDDRSPDEQKQAAELAIRLSRAIEGANEKLCPLTKMIRKHIENMEAKKEEDRNEDELVKQVKPLLEQAEKILNETQGVIKGADPDGEIASRAKRHQQSHRATPEEQRLAEALKVLVEEVGGTIDWAKGKLDAFPKAKKDLGPLLDALGQPLTQIVGGVALLLSGVLNLLNKLLAGLGLDGLLKGIVAATGLDKIYKSLGLDKWLNMK</sequence>
<dbReference type="GeneID" id="9590537"/>
<keyword evidence="4" id="KW-1185">Reference proteome</keyword>
<feature type="domain" description="DUF6987" evidence="2">
    <location>
        <begin position="22"/>
        <end position="219"/>
    </location>
</feature>
<dbReference type="EMBL" id="GL377305">
    <property type="protein sequence ID" value="EFI98312.1"/>
    <property type="molecule type" value="Genomic_DNA"/>
</dbReference>
<reference evidence="3 4" key="1">
    <citation type="journal article" date="2010" name="Nat. Biotechnol.">
        <title>Genome sequence of the model mushroom Schizophyllum commune.</title>
        <authorList>
            <person name="Ohm R.A."/>
            <person name="de Jong J.F."/>
            <person name="Lugones L.G."/>
            <person name="Aerts A."/>
            <person name="Kothe E."/>
            <person name="Stajich J.E."/>
            <person name="de Vries R.P."/>
            <person name="Record E."/>
            <person name="Levasseur A."/>
            <person name="Baker S.E."/>
            <person name="Bartholomew K.A."/>
            <person name="Coutinho P.M."/>
            <person name="Erdmann S."/>
            <person name="Fowler T.J."/>
            <person name="Gathman A.C."/>
            <person name="Lombard V."/>
            <person name="Henrissat B."/>
            <person name="Knabe N."/>
            <person name="Kuees U."/>
            <person name="Lilly W.W."/>
            <person name="Lindquist E."/>
            <person name="Lucas S."/>
            <person name="Magnuson J.K."/>
            <person name="Piumi F."/>
            <person name="Raudaskoski M."/>
            <person name="Salamov A."/>
            <person name="Schmutz J."/>
            <person name="Schwarze F.W.M.R."/>
            <person name="vanKuyk P.A."/>
            <person name="Horton J.S."/>
            <person name="Grigoriev I.V."/>
            <person name="Woesten H.A.B."/>
        </authorList>
    </citation>
    <scope>NUCLEOTIDE SEQUENCE [LARGE SCALE GENOMIC DNA]</scope>
    <source>
        <strain evidence="4">H4-8 / FGSC 9210</strain>
    </source>
</reference>
<organism evidence="4">
    <name type="scientific">Schizophyllum commune (strain H4-8 / FGSC 9210)</name>
    <name type="common">Split gill fungus</name>
    <dbReference type="NCBI Taxonomy" id="578458"/>
    <lineage>
        <taxon>Eukaryota</taxon>
        <taxon>Fungi</taxon>
        <taxon>Dikarya</taxon>
        <taxon>Basidiomycota</taxon>
        <taxon>Agaricomycotina</taxon>
        <taxon>Agaricomycetes</taxon>
        <taxon>Agaricomycetidae</taxon>
        <taxon>Agaricales</taxon>
        <taxon>Schizophyllaceae</taxon>
        <taxon>Schizophyllum</taxon>
    </lineage>
</organism>
<dbReference type="HOGENOM" id="CLU_085110_1_0_1"/>
<dbReference type="Proteomes" id="UP000007431">
    <property type="component" value="Unassembled WGS sequence"/>
</dbReference>
<dbReference type="InParanoid" id="D8Q3G7"/>
<feature type="compositionally biased region" description="Basic and acidic residues" evidence="1">
    <location>
        <begin position="18"/>
        <end position="28"/>
    </location>
</feature>
<dbReference type="OrthoDB" id="3937590at2759"/>
<evidence type="ECO:0000256" key="1">
    <source>
        <dbReference type="SAM" id="MobiDB-lite"/>
    </source>
</evidence>
<dbReference type="OMA" id="CEKIRKH"/>
<dbReference type="RefSeq" id="XP_003033215.1">
    <property type="nucleotide sequence ID" value="XM_003033169.1"/>
</dbReference>
<feature type="region of interest" description="Disordered" evidence="1">
    <location>
        <begin position="1"/>
        <end position="29"/>
    </location>
</feature>
<dbReference type="STRING" id="578458.D8Q3G7"/>
<gene>
    <name evidence="3" type="ORF">SCHCODRAFT_234039</name>
</gene>
<dbReference type="AlphaFoldDB" id="D8Q3G7"/>
<dbReference type="InterPro" id="IPR054256">
    <property type="entry name" value="DUF6987"/>
</dbReference>
<dbReference type="VEuPathDB" id="FungiDB:SCHCODRAFT_02698886"/>
<proteinExistence type="predicted"/>
<name>D8Q3G7_SCHCM</name>
<dbReference type="PANTHER" id="PTHR39461">
    <property type="entry name" value="LEA DOMAIN PROTEIN (AFU_ORTHOLOGUE AFUA_8G04920)"/>
    <property type="match status" value="1"/>
</dbReference>
<evidence type="ECO:0000313" key="3">
    <source>
        <dbReference type="EMBL" id="EFI98312.1"/>
    </source>
</evidence>